<dbReference type="PANTHER" id="PTHR32305:SF15">
    <property type="entry name" value="PROTEIN RHSA-RELATED"/>
    <property type="match status" value="1"/>
</dbReference>
<reference evidence="2 3" key="1">
    <citation type="submission" date="2017-10" db="EMBL/GenBank/DDBJ databases">
        <title>Paenichitinophaga pekingensis gen. nov., sp. nov., isolated from activated sludge.</title>
        <authorList>
            <person name="Jin D."/>
            <person name="Kong X."/>
            <person name="Deng Y."/>
            <person name="Bai Z."/>
        </authorList>
    </citation>
    <scope>NUCLEOTIDE SEQUENCE [LARGE SCALE GENOMIC DNA]</scope>
    <source>
        <strain evidence="2 3">13</strain>
    </source>
</reference>
<accession>A0A291QVX5</accession>
<dbReference type="InterPro" id="IPR022385">
    <property type="entry name" value="Rhs_assc_core"/>
</dbReference>
<dbReference type="InterPro" id="IPR050708">
    <property type="entry name" value="T6SS_VgrG/RHS"/>
</dbReference>
<protein>
    <recommendedName>
        <fullName evidence="1">Tox-ART-HYD1 domain-containing protein</fullName>
    </recommendedName>
</protein>
<evidence type="ECO:0000259" key="1">
    <source>
        <dbReference type="Pfam" id="PF15633"/>
    </source>
</evidence>
<gene>
    <name evidence="2" type="ORF">COR50_14025</name>
</gene>
<name>A0A291QVX5_9BACT</name>
<dbReference type="Proteomes" id="UP000220133">
    <property type="component" value="Chromosome"/>
</dbReference>
<evidence type="ECO:0000313" key="2">
    <source>
        <dbReference type="EMBL" id="ATL48189.1"/>
    </source>
</evidence>
<feature type="domain" description="Tox-ART-HYD1" evidence="1">
    <location>
        <begin position="397"/>
        <end position="512"/>
    </location>
</feature>
<dbReference type="Pfam" id="PF15633">
    <property type="entry name" value="Tox-ART-HYD1"/>
    <property type="match status" value="1"/>
</dbReference>
<organism evidence="2 3">
    <name type="scientific">Chitinophaga caeni</name>
    <dbReference type="NCBI Taxonomy" id="2029983"/>
    <lineage>
        <taxon>Bacteria</taxon>
        <taxon>Pseudomonadati</taxon>
        <taxon>Bacteroidota</taxon>
        <taxon>Chitinophagia</taxon>
        <taxon>Chitinophagales</taxon>
        <taxon>Chitinophagaceae</taxon>
        <taxon>Chitinophaga</taxon>
    </lineage>
</organism>
<keyword evidence="3" id="KW-1185">Reference proteome</keyword>
<dbReference type="KEGG" id="cbae:COR50_14025"/>
<dbReference type="OrthoDB" id="680858at2"/>
<sequence>MGTVARDAYAYDRVGNLVKDFSGGIDKIGWTVYGKIGKITKSGGGILDYGYDAGGQRVSKAFTPPGEATKTTWYLREPSGNVLAVYEQESGSSGPRWAEQHLYGSSRLGLWNPGLDLSTTFDIDTSWLSEGRRTYELTNHLGNVLATISDKRIPVYENDGTTVAYYDVDLLSAVDYYPFGMQMPGRVFNGGGYRYGFNGKENDDEVKGDGNQQDYGMRMYDPRIAKFLSVDPLTKSFPWYTPYQFAGNKPIWAVDLDGAEEKVTTQYTLDYKPVLNAPTVIDGIGNALHNVIALGWNSTGGGFMEGEKAVWNFGVGLFNGEYNHVSGKDLVDNFMVAQEDVARYFTKTPLKQQLSDLGEAATNMSSYEAVTQLWLGLKFMPPSKVTGDLVDDGAQILTHYTDEAGYNGILESQEFRPSIGYKNARHGDGQYFTDMSPDNIVTFAKKDLSAEQISSGQISLGQASQKLYGIPYNAKKMTHYIQIDVKGLDISNPKPGIFLNKSNTNLNLGGRIKGSGLTLGGG</sequence>
<dbReference type="Gene3D" id="2.180.10.10">
    <property type="entry name" value="RHS repeat-associated core"/>
    <property type="match status" value="1"/>
</dbReference>
<dbReference type="InterPro" id="IPR028920">
    <property type="entry name" value="Tox-ART-HYD1_dom"/>
</dbReference>
<dbReference type="RefSeq" id="WP_098194566.1">
    <property type="nucleotide sequence ID" value="NZ_CP023777.1"/>
</dbReference>
<dbReference type="NCBIfam" id="TIGR03696">
    <property type="entry name" value="Rhs_assc_core"/>
    <property type="match status" value="1"/>
</dbReference>
<dbReference type="PANTHER" id="PTHR32305">
    <property type="match status" value="1"/>
</dbReference>
<dbReference type="AlphaFoldDB" id="A0A291QVX5"/>
<proteinExistence type="predicted"/>
<evidence type="ECO:0000313" key="3">
    <source>
        <dbReference type="Proteomes" id="UP000220133"/>
    </source>
</evidence>
<dbReference type="EMBL" id="CP023777">
    <property type="protein sequence ID" value="ATL48189.1"/>
    <property type="molecule type" value="Genomic_DNA"/>
</dbReference>